<evidence type="ECO:0000313" key="4">
    <source>
        <dbReference type="Proteomes" id="UP000503447"/>
    </source>
</evidence>
<dbReference type="AlphaFoldDB" id="A0A6M5YX11"/>
<accession>A0A6M5YX11</accession>
<keyword evidence="4" id="KW-1185">Reference proteome</keyword>
<evidence type="ECO:0000256" key="2">
    <source>
        <dbReference type="SAM" id="MobiDB-lite"/>
    </source>
</evidence>
<gene>
    <name evidence="3" type="ORF">FTUN_5056</name>
</gene>
<dbReference type="RefSeq" id="WP_171472841.1">
    <property type="nucleotide sequence ID" value="NZ_CP053452.2"/>
</dbReference>
<dbReference type="EMBL" id="CP053452">
    <property type="protein sequence ID" value="QJW97482.1"/>
    <property type="molecule type" value="Genomic_DNA"/>
</dbReference>
<proteinExistence type="predicted"/>
<organism evidence="3 4">
    <name type="scientific">Frigoriglobus tundricola</name>
    <dbReference type="NCBI Taxonomy" id="2774151"/>
    <lineage>
        <taxon>Bacteria</taxon>
        <taxon>Pseudomonadati</taxon>
        <taxon>Planctomycetota</taxon>
        <taxon>Planctomycetia</taxon>
        <taxon>Gemmatales</taxon>
        <taxon>Gemmataceae</taxon>
        <taxon>Frigoriglobus</taxon>
    </lineage>
</organism>
<keyword evidence="1" id="KW-0802">TPR repeat</keyword>
<dbReference type="KEGG" id="ftj:FTUN_5056"/>
<dbReference type="InterPro" id="IPR019734">
    <property type="entry name" value="TPR_rpt"/>
</dbReference>
<dbReference type="SUPFAM" id="SSF48452">
    <property type="entry name" value="TPR-like"/>
    <property type="match status" value="1"/>
</dbReference>
<dbReference type="Gene3D" id="1.25.40.10">
    <property type="entry name" value="Tetratricopeptide repeat domain"/>
    <property type="match status" value="1"/>
</dbReference>
<feature type="region of interest" description="Disordered" evidence="2">
    <location>
        <begin position="228"/>
        <end position="263"/>
    </location>
</feature>
<evidence type="ECO:0000313" key="3">
    <source>
        <dbReference type="EMBL" id="QJW97482.1"/>
    </source>
</evidence>
<evidence type="ECO:0000256" key="1">
    <source>
        <dbReference type="PROSITE-ProRule" id="PRU00339"/>
    </source>
</evidence>
<feature type="repeat" description="TPR" evidence="1">
    <location>
        <begin position="67"/>
        <end position="100"/>
    </location>
</feature>
<sequence length="263" mass="27690">MVAGLLVGAVLCAAAEPDAPRVAPGATEAHRDALARYGAALWNLRRERLLTAARQLEAAARADPDATEPLKQLARLYAQLGREPDAIRTARKVIAADPSDYDTAALLARLLCDAGELKEAVAAAKLAAESKALAEKPADAVRVYRDLARLCERANDLAAAESALRKAIEMVTEQRAAVIAAFAFTPKEADGEAADCLERLGHVLVKRAKYPLAAEAFAAAAKLYADPRAAKTRPAPPASTGTCPARSRPRAIPPAPSSTSKRS</sequence>
<reference evidence="4" key="1">
    <citation type="submission" date="2020-05" db="EMBL/GenBank/DDBJ databases">
        <title>Frigoriglobus tundricola gen. nov., sp. nov., a psychrotolerant cellulolytic planctomycete of the family Gemmataceae with two divergent copies of 16S rRNA gene.</title>
        <authorList>
            <person name="Kulichevskaya I.S."/>
            <person name="Ivanova A.A."/>
            <person name="Naumoff D.G."/>
            <person name="Beletsky A.V."/>
            <person name="Rijpstra W.I.C."/>
            <person name="Sinninghe Damste J.S."/>
            <person name="Mardanov A.V."/>
            <person name="Ravin N.V."/>
            <person name="Dedysh S.N."/>
        </authorList>
    </citation>
    <scope>NUCLEOTIDE SEQUENCE [LARGE SCALE GENOMIC DNA]</scope>
    <source>
        <strain evidence="4">PL17</strain>
    </source>
</reference>
<protein>
    <recommendedName>
        <fullName evidence="5">Tetratricopeptide repeat protein</fullName>
    </recommendedName>
</protein>
<dbReference type="InterPro" id="IPR011990">
    <property type="entry name" value="TPR-like_helical_dom_sf"/>
</dbReference>
<dbReference type="SMART" id="SM00028">
    <property type="entry name" value="TPR"/>
    <property type="match status" value="3"/>
</dbReference>
<name>A0A6M5YX11_9BACT</name>
<dbReference type="Proteomes" id="UP000503447">
    <property type="component" value="Chromosome"/>
</dbReference>
<dbReference type="PROSITE" id="PS50005">
    <property type="entry name" value="TPR"/>
    <property type="match status" value="1"/>
</dbReference>
<evidence type="ECO:0008006" key="5">
    <source>
        <dbReference type="Google" id="ProtNLM"/>
    </source>
</evidence>